<dbReference type="STRING" id="75743.A0A401NIH9"/>
<dbReference type="InterPro" id="IPR008331">
    <property type="entry name" value="Ferritin_DPS_dom"/>
</dbReference>
<dbReference type="GO" id="GO:0008199">
    <property type="term" value="F:ferric iron binding"/>
    <property type="evidence" value="ECO:0007669"/>
    <property type="project" value="InterPro"/>
</dbReference>
<dbReference type="InterPro" id="IPR012347">
    <property type="entry name" value="Ferritin-like"/>
</dbReference>
<dbReference type="GO" id="GO:0005737">
    <property type="term" value="C:cytoplasm"/>
    <property type="evidence" value="ECO:0007669"/>
    <property type="project" value="TreeGrafter"/>
</dbReference>
<evidence type="ECO:0000256" key="6">
    <source>
        <dbReference type="RuleBase" id="RU361145"/>
    </source>
</evidence>
<evidence type="ECO:0000256" key="3">
    <source>
        <dbReference type="ARBA" id="ARBA00022723"/>
    </source>
</evidence>
<dbReference type="PANTHER" id="PTHR11431">
    <property type="entry name" value="FERRITIN"/>
    <property type="match status" value="1"/>
</dbReference>
<keyword evidence="3 5" id="KW-0479">Metal-binding</keyword>
<proteinExistence type="inferred from homology"/>
<sequence>MAEPKWKRQKTCLPICSFHQPAPGSQVKQNYPESVEEAVCGLITLFYQVSYRFQALAEIFEQNDVALPRVSGYFQKVADEEEHNAEILLEYQKERGGHYCAKDIKKPSTESVQNMRQALDQTIQQWKTVATFLEELCALSKSCTDPHTTSFIRKRLLVPKIQQIKVAGDLITNATRLGCTDEGQVSFGEYLIDRLQEELQKPPA</sequence>
<dbReference type="Gene3D" id="1.20.1260.10">
    <property type="match status" value="1"/>
</dbReference>
<dbReference type="FunFam" id="1.20.1260.10:FF:000019">
    <property type="entry name" value="Ferritin"/>
    <property type="match status" value="1"/>
</dbReference>
<feature type="domain" description="Ferritin-like diiron" evidence="7">
    <location>
        <begin position="29"/>
        <end position="178"/>
    </location>
</feature>
<dbReference type="CDD" id="cd01056">
    <property type="entry name" value="Euk_Ferritin"/>
    <property type="match status" value="1"/>
</dbReference>
<feature type="binding site" evidence="5">
    <location>
        <position position="81"/>
    </location>
    <ligand>
        <name>Fe cation</name>
        <dbReference type="ChEBI" id="CHEBI:24875"/>
        <label>1</label>
    </ligand>
</feature>
<evidence type="ECO:0000313" key="9">
    <source>
        <dbReference type="Proteomes" id="UP000288216"/>
    </source>
</evidence>
<dbReference type="PROSITE" id="PS50905">
    <property type="entry name" value="FERRITIN_LIKE"/>
    <property type="match status" value="1"/>
</dbReference>
<dbReference type="OMA" id="EGLCGVT"/>
<reference evidence="8 9" key="1">
    <citation type="journal article" date="2018" name="Nat. Ecol. Evol.">
        <title>Shark genomes provide insights into elasmobranch evolution and the origin of vertebrates.</title>
        <authorList>
            <person name="Hara Y"/>
            <person name="Yamaguchi K"/>
            <person name="Onimaru K"/>
            <person name="Kadota M"/>
            <person name="Koyanagi M"/>
            <person name="Keeley SD"/>
            <person name="Tatsumi K"/>
            <person name="Tanaka K"/>
            <person name="Motone F"/>
            <person name="Kageyama Y"/>
            <person name="Nozu R"/>
            <person name="Adachi N"/>
            <person name="Nishimura O"/>
            <person name="Nakagawa R"/>
            <person name="Tanegashima C"/>
            <person name="Kiyatake I"/>
            <person name="Matsumoto R"/>
            <person name="Murakumo K"/>
            <person name="Nishida K"/>
            <person name="Terakita A"/>
            <person name="Kuratani S"/>
            <person name="Sato K"/>
            <person name="Hyodo S Kuraku.S."/>
        </authorList>
    </citation>
    <scope>NUCLEOTIDE SEQUENCE [LARGE SCALE GENOMIC DNA]</scope>
</reference>
<keyword evidence="2 6" id="KW-0409">Iron storage</keyword>
<dbReference type="SUPFAM" id="SSF47240">
    <property type="entry name" value="Ferritin-like"/>
    <property type="match status" value="1"/>
</dbReference>
<dbReference type="InterPro" id="IPR001519">
    <property type="entry name" value="Ferritin"/>
</dbReference>
<dbReference type="GO" id="GO:0008198">
    <property type="term" value="F:ferrous iron binding"/>
    <property type="evidence" value="ECO:0007669"/>
    <property type="project" value="TreeGrafter"/>
</dbReference>
<name>A0A401NIH9_SCYTO</name>
<evidence type="ECO:0000313" key="8">
    <source>
        <dbReference type="EMBL" id="GCB60676.1"/>
    </source>
</evidence>
<dbReference type="PANTHER" id="PTHR11431:SF23">
    <property type="entry name" value="FERRITIN"/>
    <property type="match status" value="1"/>
</dbReference>
<comment type="function">
    <text evidence="6">Stores iron in a soluble, non-toxic, readily available form. Important for iron homeostasis. Iron is taken up in the ferrous form and deposited as ferric hydroxides after oxidation.</text>
</comment>
<comment type="caution">
    <text evidence="8">The sequence shown here is derived from an EMBL/GenBank/DDBJ whole genome shotgun (WGS) entry which is preliminary data.</text>
</comment>
<keyword evidence="4 5" id="KW-0408">Iron</keyword>
<comment type="similarity">
    <text evidence="1 6">Belongs to the ferritin family.</text>
</comment>
<dbReference type="EMBL" id="BFAA01004995">
    <property type="protein sequence ID" value="GCB60676.1"/>
    <property type="molecule type" value="Genomic_DNA"/>
</dbReference>
<dbReference type="InterPro" id="IPR009078">
    <property type="entry name" value="Ferritin-like_SF"/>
</dbReference>
<gene>
    <name evidence="8" type="ORF">scyTo_0011175</name>
</gene>
<dbReference type="Proteomes" id="UP000288216">
    <property type="component" value="Unassembled WGS sequence"/>
</dbReference>
<dbReference type="AlphaFoldDB" id="A0A401NIH9"/>
<evidence type="ECO:0000256" key="1">
    <source>
        <dbReference type="ARBA" id="ARBA00007513"/>
    </source>
</evidence>
<evidence type="ECO:0000256" key="5">
    <source>
        <dbReference type="PIRSR" id="PIRSR601519-1"/>
    </source>
</evidence>
<evidence type="ECO:0000256" key="2">
    <source>
        <dbReference type="ARBA" id="ARBA00022434"/>
    </source>
</evidence>
<dbReference type="GO" id="GO:0006879">
    <property type="term" value="P:intracellular iron ion homeostasis"/>
    <property type="evidence" value="ECO:0007669"/>
    <property type="project" value="UniProtKB-KW"/>
</dbReference>
<organism evidence="8 9">
    <name type="scientific">Scyliorhinus torazame</name>
    <name type="common">Cloudy catshark</name>
    <name type="synonym">Catulus torazame</name>
    <dbReference type="NCBI Taxonomy" id="75743"/>
    <lineage>
        <taxon>Eukaryota</taxon>
        <taxon>Metazoa</taxon>
        <taxon>Chordata</taxon>
        <taxon>Craniata</taxon>
        <taxon>Vertebrata</taxon>
        <taxon>Chondrichthyes</taxon>
        <taxon>Elasmobranchii</taxon>
        <taxon>Galeomorphii</taxon>
        <taxon>Galeoidea</taxon>
        <taxon>Carcharhiniformes</taxon>
        <taxon>Scyliorhinidae</taxon>
        <taxon>Scyliorhinus</taxon>
    </lineage>
</organism>
<dbReference type="InterPro" id="IPR009040">
    <property type="entry name" value="Ferritin-like_diiron"/>
</dbReference>
<keyword evidence="9" id="KW-1185">Reference proteome</keyword>
<evidence type="ECO:0000259" key="7">
    <source>
        <dbReference type="PROSITE" id="PS50905"/>
    </source>
</evidence>
<accession>A0A401NIH9</accession>
<dbReference type="GO" id="GO:0006826">
    <property type="term" value="P:iron ion transport"/>
    <property type="evidence" value="ECO:0007669"/>
    <property type="project" value="InterPro"/>
</dbReference>
<dbReference type="OrthoDB" id="186462at2759"/>
<evidence type="ECO:0000256" key="4">
    <source>
        <dbReference type="ARBA" id="ARBA00023004"/>
    </source>
</evidence>
<dbReference type="Pfam" id="PF00210">
    <property type="entry name" value="Ferritin"/>
    <property type="match status" value="1"/>
</dbReference>
<protein>
    <recommendedName>
        <fullName evidence="6">Ferritin</fullName>
    </recommendedName>
</protein>